<evidence type="ECO:0000313" key="2">
    <source>
        <dbReference type="EMBL" id="GCC17509.1"/>
    </source>
</evidence>
<sequence>MKCCQVALLKATKVLLSGQHTNAKSEACELGPQTKQQRGRDSKSSSHRSDPKLPDRLGMVSFIFRDKTFRIGHLHGQFQIRHTLGTETSV</sequence>
<evidence type="ECO:0000313" key="3">
    <source>
        <dbReference type="Proteomes" id="UP000287033"/>
    </source>
</evidence>
<evidence type="ECO:0000256" key="1">
    <source>
        <dbReference type="SAM" id="MobiDB-lite"/>
    </source>
</evidence>
<feature type="region of interest" description="Disordered" evidence="1">
    <location>
        <begin position="25"/>
        <end position="55"/>
    </location>
</feature>
<proteinExistence type="predicted"/>
<name>A0A401RH79_CHIPU</name>
<organism evidence="2 3">
    <name type="scientific">Chiloscyllium punctatum</name>
    <name type="common">Brownbanded bambooshark</name>
    <name type="synonym">Hemiscyllium punctatum</name>
    <dbReference type="NCBI Taxonomy" id="137246"/>
    <lineage>
        <taxon>Eukaryota</taxon>
        <taxon>Metazoa</taxon>
        <taxon>Chordata</taxon>
        <taxon>Craniata</taxon>
        <taxon>Vertebrata</taxon>
        <taxon>Chondrichthyes</taxon>
        <taxon>Elasmobranchii</taxon>
        <taxon>Galeomorphii</taxon>
        <taxon>Galeoidea</taxon>
        <taxon>Orectolobiformes</taxon>
        <taxon>Hemiscylliidae</taxon>
        <taxon>Chiloscyllium</taxon>
    </lineage>
</organism>
<keyword evidence="3" id="KW-1185">Reference proteome</keyword>
<protein>
    <submittedName>
        <fullName evidence="2">Uncharacterized protein</fullName>
    </submittedName>
</protein>
<comment type="caution">
    <text evidence="2">The sequence shown here is derived from an EMBL/GenBank/DDBJ whole genome shotgun (WGS) entry which is preliminary data.</text>
</comment>
<dbReference type="EMBL" id="BEZZ01001321">
    <property type="protein sequence ID" value="GCC17509.1"/>
    <property type="molecule type" value="Genomic_DNA"/>
</dbReference>
<dbReference type="AlphaFoldDB" id="A0A401RH79"/>
<accession>A0A401RH79</accession>
<gene>
    <name evidence="2" type="ORF">chiPu_0017581</name>
</gene>
<feature type="compositionally biased region" description="Basic and acidic residues" evidence="1">
    <location>
        <begin position="38"/>
        <end position="55"/>
    </location>
</feature>
<dbReference type="Proteomes" id="UP000287033">
    <property type="component" value="Unassembled WGS sequence"/>
</dbReference>
<reference evidence="2 3" key="1">
    <citation type="journal article" date="2018" name="Nat. Ecol. Evol.">
        <title>Shark genomes provide insights into elasmobranch evolution and the origin of vertebrates.</title>
        <authorList>
            <person name="Hara Y"/>
            <person name="Yamaguchi K"/>
            <person name="Onimaru K"/>
            <person name="Kadota M"/>
            <person name="Koyanagi M"/>
            <person name="Keeley SD"/>
            <person name="Tatsumi K"/>
            <person name="Tanaka K"/>
            <person name="Motone F"/>
            <person name="Kageyama Y"/>
            <person name="Nozu R"/>
            <person name="Adachi N"/>
            <person name="Nishimura O"/>
            <person name="Nakagawa R"/>
            <person name="Tanegashima C"/>
            <person name="Kiyatake I"/>
            <person name="Matsumoto R"/>
            <person name="Murakumo K"/>
            <person name="Nishida K"/>
            <person name="Terakita A"/>
            <person name="Kuratani S"/>
            <person name="Sato K"/>
            <person name="Hyodo S Kuraku.S."/>
        </authorList>
    </citation>
    <scope>NUCLEOTIDE SEQUENCE [LARGE SCALE GENOMIC DNA]</scope>
</reference>